<keyword evidence="1" id="KW-0812">Transmembrane</keyword>
<proteinExistence type="predicted"/>
<reference evidence="2 3" key="1">
    <citation type="journal article" date="2019" name="J. Gen. Appl. Microbiol.">
        <title>Aerobic degradation of cis-dichloroethene by the marine bacterium Marinobacter salsuginis strain 5N-3.</title>
        <authorList>
            <person name="Inoue Y."/>
            <person name="Fukunaga Y."/>
            <person name="Katsumata H."/>
            <person name="Ohji S."/>
            <person name="Hosoyama A."/>
            <person name="Mori K."/>
            <person name="Ando K."/>
        </authorList>
    </citation>
    <scope>NUCLEOTIDE SEQUENCE [LARGE SCALE GENOMIC DNA]</scope>
    <source>
        <strain evidence="2 3">NBRC 109114</strain>
    </source>
</reference>
<organism evidence="2 3">
    <name type="scientific">Marinobacter salsuginis</name>
    <dbReference type="NCBI Taxonomy" id="418719"/>
    <lineage>
        <taxon>Bacteria</taxon>
        <taxon>Pseudomonadati</taxon>
        <taxon>Pseudomonadota</taxon>
        <taxon>Gammaproteobacteria</taxon>
        <taxon>Pseudomonadales</taxon>
        <taxon>Marinobacteraceae</taxon>
        <taxon>Marinobacter</taxon>
    </lineage>
</organism>
<dbReference type="RefSeq" id="WP_136630379.1">
    <property type="nucleotide sequence ID" value="NZ_BGZI01000015.1"/>
</dbReference>
<keyword evidence="1" id="KW-1133">Transmembrane helix</keyword>
<dbReference type="Proteomes" id="UP000387223">
    <property type="component" value="Unassembled WGS sequence"/>
</dbReference>
<evidence type="ECO:0000313" key="3">
    <source>
        <dbReference type="Proteomes" id="UP000387223"/>
    </source>
</evidence>
<accession>A0A5M3Q0Q9</accession>
<sequence>MFDKVLRVLGVLAGLVGISAGAFFLNESFDSLLPEAMIFWSLACFLTGGFSLFWALRGSVILTRLIGGKFS</sequence>
<dbReference type="EMBL" id="BGZI01000015">
    <property type="protein sequence ID" value="GBO88636.1"/>
    <property type="molecule type" value="Genomic_DNA"/>
</dbReference>
<gene>
    <name evidence="2" type="ORF">MSSD14B_23040</name>
</gene>
<evidence type="ECO:0000313" key="2">
    <source>
        <dbReference type="EMBL" id="GBO88636.1"/>
    </source>
</evidence>
<protein>
    <submittedName>
        <fullName evidence="2">Uncharacterized protein</fullName>
    </submittedName>
</protein>
<feature type="transmembrane region" description="Helical" evidence="1">
    <location>
        <begin position="5"/>
        <end position="25"/>
    </location>
</feature>
<name>A0A5M3Q0Q9_9GAMM</name>
<keyword evidence="1" id="KW-0472">Membrane</keyword>
<evidence type="ECO:0000256" key="1">
    <source>
        <dbReference type="SAM" id="Phobius"/>
    </source>
</evidence>
<dbReference type="AlphaFoldDB" id="A0A5M3Q0Q9"/>
<feature type="transmembrane region" description="Helical" evidence="1">
    <location>
        <begin position="37"/>
        <end position="56"/>
    </location>
</feature>
<comment type="caution">
    <text evidence="2">The sequence shown here is derived from an EMBL/GenBank/DDBJ whole genome shotgun (WGS) entry which is preliminary data.</text>
</comment>